<sequence>MNVGRTVVVTGGGTGIGKAIARAFSQDGDTVVITGRRQQVLDDAAAELGDTVRGARFDATDPEQVEAFAAAIGPVDILINNAGGQTDFDRAAPGSLREVADSWRANLDANLMSAVLPTVACLDKMERGGSIITIGSIAADKGSGSYGAAKAAVASWNVDLARTVGPLGLTANVVSPGYIADTDFFRDKLTDERRTSLIDATFTGRPGVPDDIAATVRFLASPAARQITGQVLAVNGGERTTR</sequence>
<reference evidence="2 3" key="1">
    <citation type="submission" date="2018-07" db="EMBL/GenBank/DDBJ databases">
        <title>Genomic Encyclopedia of Type Strains, Phase IV (KMG-IV): sequencing the most valuable type-strain genomes for metagenomic binning, comparative biology and taxonomic classification.</title>
        <authorList>
            <person name="Goeker M."/>
        </authorList>
    </citation>
    <scope>NUCLEOTIDE SEQUENCE [LARGE SCALE GENOMIC DNA]</scope>
    <source>
        <strain evidence="2 3">DSM 44952</strain>
    </source>
</reference>
<dbReference type="PANTHER" id="PTHR42760">
    <property type="entry name" value="SHORT-CHAIN DEHYDROGENASES/REDUCTASES FAMILY MEMBER"/>
    <property type="match status" value="1"/>
</dbReference>
<dbReference type="AlphaFoldDB" id="A0A370HEG4"/>
<dbReference type="Gene3D" id="3.40.50.720">
    <property type="entry name" value="NAD(P)-binding Rossmann-like Domain"/>
    <property type="match status" value="1"/>
</dbReference>
<proteinExistence type="inferred from homology"/>
<dbReference type="Pfam" id="PF13561">
    <property type="entry name" value="adh_short_C2"/>
    <property type="match status" value="1"/>
</dbReference>
<dbReference type="RefSeq" id="WP_246010694.1">
    <property type="nucleotide sequence ID" value="NZ_QQAZ01000001.1"/>
</dbReference>
<dbReference type="STRING" id="1210089.GCA_001613165_06709"/>
<dbReference type="GO" id="GO:0030497">
    <property type="term" value="P:fatty acid elongation"/>
    <property type="evidence" value="ECO:0007669"/>
    <property type="project" value="TreeGrafter"/>
</dbReference>
<protein>
    <submittedName>
        <fullName evidence="2">3-oxoacyl-[acyl-carrier protein] reductase</fullName>
    </submittedName>
</protein>
<accession>A0A370HEG4</accession>
<dbReference type="GO" id="GO:0016616">
    <property type="term" value="F:oxidoreductase activity, acting on the CH-OH group of donors, NAD or NADP as acceptor"/>
    <property type="evidence" value="ECO:0007669"/>
    <property type="project" value="TreeGrafter"/>
</dbReference>
<comment type="caution">
    <text evidence="2">The sequence shown here is derived from an EMBL/GenBank/DDBJ whole genome shotgun (WGS) entry which is preliminary data.</text>
</comment>
<dbReference type="Proteomes" id="UP000255355">
    <property type="component" value="Unassembled WGS sequence"/>
</dbReference>
<keyword evidence="3" id="KW-1185">Reference proteome</keyword>
<dbReference type="PRINTS" id="PR00080">
    <property type="entry name" value="SDRFAMILY"/>
</dbReference>
<evidence type="ECO:0000313" key="3">
    <source>
        <dbReference type="Proteomes" id="UP000255355"/>
    </source>
</evidence>
<dbReference type="SUPFAM" id="SSF51735">
    <property type="entry name" value="NAD(P)-binding Rossmann-fold domains"/>
    <property type="match status" value="1"/>
</dbReference>
<dbReference type="EMBL" id="QQAZ01000001">
    <property type="protein sequence ID" value="RDI55621.1"/>
    <property type="molecule type" value="Genomic_DNA"/>
</dbReference>
<dbReference type="PANTHER" id="PTHR42760:SF40">
    <property type="entry name" value="3-OXOACYL-[ACYL-CARRIER-PROTEIN] REDUCTASE, CHLOROPLASTIC"/>
    <property type="match status" value="1"/>
</dbReference>
<dbReference type="InterPro" id="IPR002347">
    <property type="entry name" value="SDR_fam"/>
</dbReference>
<dbReference type="PRINTS" id="PR00081">
    <property type="entry name" value="GDHRDH"/>
</dbReference>
<name>A0A370HEG4_9NOCA</name>
<comment type="similarity">
    <text evidence="1">Belongs to the short-chain dehydrogenases/reductases (SDR) family.</text>
</comment>
<dbReference type="InterPro" id="IPR036291">
    <property type="entry name" value="NAD(P)-bd_dom_sf"/>
</dbReference>
<gene>
    <name evidence="2" type="ORF">DFR68_101455</name>
</gene>
<evidence type="ECO:0000256" key="1">
    <source>
        <dbReference type="ARBA" id="ARBA00006484"/>
    </source>
</evidence>
<evidence type="ECO:0000313" key="2">
    <source>
        <dbReference type="EMBL" id="RDI55621.1"/>
    </source>
</evidence>
<dbReference type="CDD" id="cd05233">
    <property type="entry name" value="SDR_c"/>
    <property type="match status" value="1"/>
</dbReference>
<organism evidence="2 3">
    <name type="scientific">Nocardia mexicana</name>
    <dbReference type="NCBI Taxonomy" id="279262"/>
    <lineage>
        <taxon>Bacteria</taxon>
        <taxon>Bacillati</taxon>
        <taxon>Actinomycetota</taxon>
        <taxon>Actinomycetes</taxon>
        <taxon>Mycobacteriales</taxon>
        <taxon>Nocardiaceae</taxon>
        <taxon>Nocardia</taxon>
    </lineage>
</organism>